<gene>
    <name evidence="1" type="ORF">Q31a_05470</name>
</gene>
<dbReference type="KEGG" id="ahel:Q31a_05470"/>
<evidence type="ECO:0000313" key="2">
    <source>
        <dbReference type="Proteomes" id="UP000318017"/>
    </source>
</evidence>
<keyword evidence="2" id="KW-1185">Reference proteome</keyword>
<evidence type="ECO:0000313" key="1">
    <source>
        <dbReference type="EMBL" id="QDV22263.1"/>
    </source>
</evidence>
<dbReference type="Proteomes" id="UP000318017">
    <property type="component" value="Chromosome"/>
</dbReference>
<organism evidence="1 2">
    <name type="scientific">Aureliella helgolandensis</name>
    <dbReference type="NCBI Taxonomy" id="2527968"/>
    <lineage>
        <taxon>Bacteria</taxon>
        <taxon>Pseudomonadati</taxon>
        <taxon>Planctomycetota</taxon>
        <taxon>Planctomycetia</taxon>
        <taxon>Pirellulales</taxon>
        <taxon>Pirellulaceae</taxon>
        <taxon>Aureliella</taxon>
    </lineage>
</organism>
<accession>A0A518G0Y9</accession>
<dbReference type="EMBL" id="CP036298">
    <property type="protein sequence ID" value="QDV22263.1"/>
    <property type="molecule type" value="Genomic_DNA"/>
</dbReference>
<protein>
    <submittedName>
        <fullName evidence="1">Uncharacterized protein</fullName>
    </submittedName>
</protein>
<dbReference type="AlphaFoldDB" id="A0A518G0Y9"/>
<name>A0A518G0Y9_9BACT</name>
<reference evidence="1 2" key="1">
    <citation type="submission" date="2019-02" db="EMBL/GenBank/DDBJ databases">
        <title>Deep-cultivation of Planctomycetes and their phenomic and genomic characterization uncovers novel biology.</title>
        <authorList>
            <person name="Wiegand S."/>
            <person name="Jogler M."/>
            <person name="Boedeker C."/>
            <person name="Pinto D."/>
            <person name="Vollmers J."/>
            <person name="Rivas-Marin E."/>
            <person name="Kohn T."/>
            <person name="Peeters S.H."/>
            <person name="Heuer A."/>
            <person name="Rast P."/>
            <person name="Oberbeckmann S."/>
            <person name="Bunk B."/>
            <person name="Jeske O."/>
            <person name="Meyerdierks A."/>
            <person name="Storesund J.E."/>
            <person name="Kallscheuer N."/>
            <person name="Luecker S."/>
            <person name="Lage O.M."/>
            <person name="Pohl T."/>
            <person name="Merkel B.J."/>
            <person name="Hornburger P."/>
            <person name="Mueller R.-W."/>
            <person name="Bruemmer F."/>
            <person name="Labrenz M."/>
            <person name="Spormann A.M."/>
            <person name="Op den Camp H."/>
            <person name="Overmann J."/>
            <person name="Amann R."/>
            <person name="Jetten M.S.M."/>
            <person name="Mascher T."/>
            <person name="Medema M.H."/>
            <person name="Devos D.P."/>
            <person name="Kaster A.-K."/>
            <person name="Ovreas L."/>
            <person name="Rohde M."/>
            <person name="Galperin M.Y."/>
            <person name="Jogler C."/>
        </authorList>
    </citation>
    <scope>NUCLEOTIDE SEQUENCE [LARGE SCALE GENOMIC DNA]</scope>
    <source>
        <strain evidence="1 2">Q31a</strain>
    </source>
</reference>
<proteinExistence type="predicted"/>
<sequence>MVDLSSRRGDRKRSPTEMHSAVLRDMLRQRFLTRALAASSDTGRKSGFVADGYDRLVSAVESDARLIIEAKFADEWNASGLIRRWKLHRKMNAEIAMLVAEMMPDVSPDALF</sequence>